<dbReference type="PANTHER" id="PTHR30578">
    <property type="entry name" value="ELECTRON TRANSPORT COMPLEX PROTEIN RNFD"/>
    <property type="match status" value="1"/>
</dbReference>
<keyword evidence="9 16" id="KW-1133">Transmembrane helix</keyword>
<comment type="catalytic activity">
    <reaction evidence="16">
        <text>a ubiquinone + n Na(+)(in) + NADH + H(+) = a ubiquinol + n Na(+)(out) + NAD(+)</text>
        <dbReference type="Rhea" id="RHEA:47748"/>
        <dbReference type="Rhea" id="RHEA-COMP:9565"/>
        <dbReference type="Rhea" id="RHEA-COMP:9566"/>
        <dbReference type="ChEBI" id="CHEBI:15378"/>
        <dbReference type="ChEBI" id="CHEBI:16389"/>
        <dbReference type="ChEBI" id="CHEBI:17976"/>
        <dbReference type="ChEBI" id="CHEBI:29101"/>
        <dbReference type="ChEBI" id="CHEBI:57540"/>
        <dbReference type="ChEBI" id="CHEBI:57945"/>
        <dbReference type="EC" id="7.2.1.1"/>
    </reaction>
</comment>
<dbReference type="Pfam" id="PF03116">
    <property type="entry name" value="NQR2_RnfD_RnfE"/>
    <property type="match status" value="1"/>
</dbReference>
<keyword evidence="11 16" id="KW-0915">Sodium</keyword>
<dbReference type="GO" id="GO:0022904">
    <property type="term" value="P:respiratory electron transport chain"/>
    <property type="evidence" value="ECO:0007669"/>
    <property type="project" value="InterPro"/>
</dbReference>
<name>A0A1G7GHF5_9FLAO</name>
<feature type="transmembrane region" description="Helical" evidence="16">
    <location>
        <begin position="179"/>
        <end position="197"/>
    </location>
</feature>
<dbReference type="NCBIfam" id="TIGR01937">
    <property type="entry name" value="nqrB"/>
    <property type="match status" value="1"/>
</dbReference>
<accession>A0A1G7GHF5</accession>
<comment type="subunit">
    <text evidence="16">Composed of six subunits; NqrA, NqrB, NqrC, NqrD, NqrE and NqrF.</text>
</comment>
<dbReference type="GO" id="GO:0016655">
    <property type="term" value="F:oxidoreductase activity, acting on NAD(P)H, quinone or similar compound as acceptor"/>
    <property type="evidence" value="ECO:0007669"/>
    <property type="project" value="UniProtKB-UniRule"/>
</dbReference>
<sequence length="402" mass="44208">MGLKQNLHKLKEKYKGTKMAPAFNAIHTFLYMPNETTHSGSHVRSADDLKRTMNTVIMALIPCLIFGMFNAGYQHYLALGDIQAANGDFFSANFWNWNNLTVGLWKVLPLVLISYGVGLAVEFVFAVIKGHEVEEGYLVTGMLVPLIVPIDIPLWMLVIAVIFGVVIGKEVFGGTGMNILNPALTIRAFLFFAYPTWMSGDKVWVHGAVASTGQPDAISGETILGSLAQGNPAGYDWLDMFYGFIPGSVGETSTLLILLGGLFLIFTKIGSWRIMLSAVVGALVMGFIFNGVVDAGWISETSKFYGLMSTEFWQHLLIGGLAFGIVYMATDPVTASQTNKGKWFYGFLIGFISVLIRVFNPAYPEGVMLAILLMNVFAPTIDHYVLQGNIKRRMKRLKVKTA</sequence>
<evidence type="ECO:0000256" key="9">
    <source>
        <dbReference type="ARBA" id="ARBA00022989"/>
    </source>
</evidence>
<dbReference type="HAMAP" id="MF_00426">
    <property type="entry name" value="NqrB"/>
    <property type="match status" value="1"/>
</dbReference>
<dbReference type="PANTHER" id="PTHR30578:SF1">
    <property type="entry name" value="NA(+)-TRANSLOCATING NADH-QUINONE REDUCTASE SUBUNIT B"/>
    <property type="match status" value="1"/>
</dbReference>
<dbReference type="GO" id="GO:0055085">
    <property type="term" value="P:transmembrane transport"/>
    <property type="evidence" value="ECO:0007669"/>
    <property type="project" value="InterPro"/>
</dbReference>
<feature type="transmembrane region" description="Helical" evidence="16">
    <location>
        <begin position="366"/>
        <end position="386"/>
    </location>
</feature>
<dbReference type="STRING" id="227084.SAMN05421855_103139"/>
<feature type="transmembrane region" description="Helical" evidence="16">
    <location>
        <begin position="143"/>
        <end position="167"/>
    </location>
</feature>
<organism evidence="18 19">
    <name type="scientific">Ulvibacter litoralis</name>
    <dbReference type="NCBI Taxonomy" id="227084"/>
    <lineage>
        <taxon>Bacteria</taxon>
        <taxon>Pseudomonadati</taxon>
        <taxon>Bacteroidota</taxon>
        <taxon>Flavobacteriia</taxon>
        <taxon>Flavobacteriales</taxon>
        <taxon>Flavobacteriaceae</taxon>
        <taxon>Ulvibacter</taxon>
    </lineage>
</organism>
<evidence type="ECO:0000256" key="7">
    <source>
        <dbReference type="ARBA" id="ARBA00022692"/>
    </source>
</evidence>
<keyword evidence="8 16" id="KW-1278">Translocase</keyword>
<dbReference type="GO" id="GO:0005886">
    <property type="term" value="C:plasma membrane"/>
    <property type="evidence" value="ECO:0007669"/>
    <property type="project" value="UniProtKB-SubCell"/>
</dbReference>
<keyword evidence="10 16" id="KW-0520">NAD</keyword>
<proteinExistence type="inferred from homology"/>
<dbReference type="EC" id="7.2.1.1" evidence="16"/>
<dbReference type="Proteomes" id="UP000199321">
    <property type="component" value="Unassembled WGS sequence"/>
</dbReference>
<feature type="transmembrane region" description="Helical" evidence="16">
    <location>
        <begin position="274"/>
        <end position="292"/>
    </location>
</feature>
<keyword evidence="6 16" id="KW-0288">FMN</keyword>
<comment type="subcellular location">
    <subcellularLocation>
        <location evidence="16">Cell membrane</location>
        <topology evidence="16">Multi-pass membrane protein</topology>
    </subcellularLocation>
</comment>
<evidence type="ECO:0000256" key="5">
    <source>
        <dbReference type="ARBA" id="ARBA00022630"/>
    </source>
</evidence>
<dbReference type="AlphaFoldDB" id="A0A1G7GHF5"/>
<keyword evidence="13 16" id="KW-0830">Ubiquinone</keyword>
<comment type="cofactor">
    <cofactor evidence="16 17">
        <name>FMN</name>
        <dbReference type="ChEBI" id="CHEBI:58210"/>
    </cofactor>
</comment>
<evidence type="ECO:0000256" key="2">
    <source>
        <dbReference type="ARBA" id="ARBA00022475"/>
    </source>
</evidence>
<dbReference type="PIRSF" id="PIRSF016055">
    <property type="entry name" value="NADH-UbQ_OxRdtase_B_su"/>
    <property type="match status" value="1"/>
</dbReference>
<evidence type="ECO:0000256" key="12">
    <source>
        <dbReference type="ARBA" id="ARBA00023065"/>
    </source>
</evidence>
<keyword evidence="12 16" id="KW-0406">Ion transport</keyword>
<evidence type="ECO:0000256" key="10">
    <source>
        <dbReference type="ARBA" id="ARBA00023027"/>
    </source>
</evidence>
<keyword evidence="2 16" id="KW-1003">Cell membrane</keyword>
<evidence type="ECO:0000256" key="4">
    <source>
        <dbReference type="ARBA" id="ARBA00022553"/>
    </source>
</evidence>
<evidence type="ECO:0000256" key="6">
    <source>
        <dbReference type="ARBA" id="ARBA00022643"/>
    </source>
</evidence>
<dbReference type="GO" id="GO:0006814">
    <property type="term" value="P:sodium ion transport"/>
    <property type="evidence" value="ECO:0007669"/>
    <property type="project" value="UniProtKB-UniRule"/>
</dbReference>
<keyword evidence="3" id="KW-0997">Cell inner membrane</keyword>
<evidence type="ECO:0000256" key="14">
    <source>
        <dbReference type="ARBA" id="ARBA00023136"/>
    </source>
</evidence>
<keyword evidence="1 16" id="KW-0813">Transport</keyword>
<keyword evidence="4 16" id="KW-0597">Phosphoprotein</keyword>
<dbReference type="NCBIfam" id="NF003756">
    <property type="entry name" value="PRK05349.1"/>
    <property type="match status" value="1"/>
</dbReference>
<evidence type="ECO:0000256" key="13">
    <source>
        <dbReference type="ARBA" id="ARBA00023075"/>
    </source>
</evidence>
<evidence type="ECO:0000313" key="19">
    <source>
        <dbReference type="Proteomes" id="UP000199321"/>
    </source>
</evidence>
<keyword evidence="5 16" id="KW-0285">Flavoprotein</keyword>
<evidence type="ECO:0000256" key="1">
    <source>
        <dbReference type="ARBA" id="ARBA00022448"/>
    </source>
</evidence>
<feature type="transmembrane region" description="Helical" evidence="16">
    <location>
        <begin position="107"/>
        <end position="128"/>
    </location>
</feature>
<evidence type="ECO:0000256" key="17">
    <source>
        <dbReference type="PIRSR" id="PIRSR016055-50"/>
    </source>
</evidence>
<keyword evidence="15 16" id="KW-0739">Sodium transport</keyword>
<evidence type="ECO:0000256" key="8">
    <source>
        <dbReference type="ARBA" id="ARBA00022967"/>
    </source>
</evidence>
<evidence type="ECO:0000256" key="11">
    <source>
        <dbReference type="ARBA" id="ARBA00023053"/>
    </source>
</evidence>
<feature type="transmembrane region" description="Helical" evidence="16">
    <location>
        <begin position="241"/>
        <end position="267"/>
    </location>
</feature>
<dbReference type="EMBL" id="FNBA01000003">
    <property type="protein sequence ID" value="SDE87515.1"/>
    <property type="molecule type" value="Genomic_DNA"/>
</dbReference>
<dbReference type="RefSeq" id="WP_093144177.1">
    <property type="nucleotide sequence ID" value="NZ_BMWO01000003.1"/>
</dbReference>
<keyword evidence="7 16" id="KW-0812">Transmembrane</keyword>
<reference evidence="18 19" key="1">
    <citation type="submission" date="2016-10" db="EMBL/GenBank/DDBJ databases">
        <authorList>
            <person name="de Groot N.N."/>
        </authorList>
    </citation>
    <scope>NUCLEOTIDE SEQUENCE [LARGE SCALE GENOMIC DNA]</scope>
    <source>
        <strain evidence="18 19">DSM 16195</strain>
    </source>
</reference>
<feature type="transmembrane region" description="Helical" evidence="16">
    <location>
        <begin position="52"/>
        <end position="69"/>
    </location>
</feature>
<feature type="modified residue" description="FMN phosphoryl threonine" evidence="16 17">
    <location>
        <position position="222"/>
    </location>
</feature>
<dbReference type="InterPro" id="IPR004338">
    <property type="entry name" value="NqrB/RnfD"/>
</dbReference>
<feature type="transmembrane region" description="Helical" evidence="16">
    <location>
        <begin position="312"/>
        <end position="330"/>
    </location>
</feature>
<evidence type="ECO:0000313" key="18">
    <source>
        <dbReference type="EMBL" id="SDE87515.1"/>
    </source>
</evidence>
<evidence type="ECO:0000256" key="3">
    <source>
        <dbReference type="ARBA" id="ARBA00022519"/>
    </source>
</evidence>
<dbReference type="GO" id="GO:0010181">
    <property type="term" value="F:FMN binding"/>
    <property type="evidence" value="ECO:0007669"/>
    <property type="project" value="InterPro"/>
</dbReference>
<feature type="transmembrane region" description="Helical" evidence="16">
    <location>
        <begin position="342"/>
        <end position="360"/>
    </location>
</feature>
<keyword evidence="19" id="KW-1185">Reference proteome</keyword>
<dbReference type="InterPro" id="IPR010966">
    <property type="entry name" value="NqrB"/>
</dbReference>
<gene>
    <name evidence="16" type="primary">nqrB</name>
    <name evidence="18" type="ORF">SAMN05421855_103139</name>
</gene>
<comment type="similarity">
    <text evidence="16">Belongs to the NqrB/RnfD family.</text>
</comment>
<comment type="function">
    <text evidence="16">NQR complex catalyzes the reduction of ubiquinone-1 to ubiquinol by two successive reactions, coupled with the transport of Na(+) ions from the cytoplasm to the periplasm. NqrA to NqrE are probably involved in the second step, the conversion of ubisemiquinone to ubiquinol.</text>
</comment>
<protein>
    <recommendedName>
        <fullName evidence="16">Na(+)-translocating NADH-quinone reductase subunit B</fullName>
        <shortName evidence="16">Na(+)-NQR subunit B</shortName>
        <shortName evidence="16">Na(+)-translocating NQR subunit B</shortName>
        <ecNumber evidence="16">7.2.1.1</ecNumber>
    </recommendedName>
    <alternativeName>
        <fullName evidence="16">NQR complex subunit B</fullName>
    </alternativeName>
    <alternativeName>
        <fullName evidence="16">NQR-1 subunit B</fullName>
    </alternativeName>
</protein>
<dbReference type="OrthoDB" id="9776359at2"/>
<evidence type="ECO:0000256" key="16">
    <source>
        <dbReference type="HAMAP-Rule" id="MF_00426"/>
    </source>
</evidence>
<evidence type="ECO:0000256" key="15">
    <source>
        <dbReference type="ARBA" id="ARBA00023201"/>
    </source>
</evidence>
<keyword evidence="14 16" id="KW-0472">Membrane</keyword>